<gene>
    <name evidence="2" type="ORF">HD842_003915</name>
</gene>
<evidence type="ECO:0000256" key="1">
    <source>
        <dbReference type="SAM" id="MobiDB-lite"/>
    </source>
</evidence>
<name>A0A7X0CG30_9BURK</name>
<sequence>MTFSDDLLIAYINGDLAEPARAAVERAARADPVLAARVAQHRAELRSGDGRSIGVSANGHDGGPSAQRAVPHGAKVVHLNSLRPGRPMPMPQAPAPNRVVGLHWVTLAAALLGSAILGAVGWHHLGQGTGVAVLDHDNGVLIARGALVTALAEQLATPGPSDSGVRIGITFVAKDGGYCRSFVVDTTAGLACLRRGRWTIPVLSQGTAGAAWLDGSIPPPAVRAAIEARIAGNALDPAAERAAQQRGWIR</sequence>
<comment type="caution">
    <text evidence="2">The sequence shown here is derived from an EMBL/GenBank/DDBJ whole genome shotgun (WGS) entry which is preliminary data.</text>
</comment>
<feature type="region of interest" description="Disordered" evidence="1">
    <location>
        <begin position="47"/>
        <end position="69"/>
    </location>
</feature>
<dbReference type="AlphaFoldDB" id="A0A7X0CG30"/>
<dbReference type="RefSeq" id="WP_183556393.1">
    <property type="nucleotide sequence ID" value="NZ_JACHBX010000004.1"/>
</dbReference>
<organism evidence="2 3">
    <name type="scientific">Massilia aurea</name>
    <dbReference type="NCBI Taxonomy" id="373040"/>
    <lineage>
        <taxon>Bacteria</taxon>
        <taxon>Pseudomonadati</taxon>
        <taxon>Pseudomonadota</taxon>
        <taxon>Betaproteobacteria</taxon>
        <taxon>Burkholderiales</taxon>
        <taxon>Oxalobacteraceae</taxon>
        <taxon>Telluria group</taxon>
        <taxon>Massilia</taxon>
    </lineage>
</organism>
<dbReference type="EMBL" id="JACHBX010000004">
    <property type="protein sequence ID" value="MBB6135748.1"/>
    <property type="molecule type" value="Genomic_DNA"/>
</dbReference>
<protein>
    <recommendedName>
        <fullName evidence="4">Anti-sigma factor</fullName>
    </recommendedName>
</protein>
<evidence type="ECO:0008006" key="4">
    <source>
        <dbReference type="Google" id="ProtNLM"/>
    </source>
</evidence>
<proteinExistence type="predicted"/>
<keyword evidence="3" id="KW-1185">Reference proteome</keyword>
<reference evidence="2 3" key="1">
    <citation type="submission" date="2020-08" db="EMBL/GenBank/DDBJ databases">
        <title>The Agave Microbiome: Exploring the role of microbial communities in plant adaptations to desert environments.</title>
        <authorList>
            <person name="Partida-Martinez L.P."/>
        </authorList>
    </citation>
    <scope>NUCLEOTIDE SEQUENCE [LARGE SCALE GENOMIC DNA]</scope>
    <source>
        <strain evidence="2 3">AT3.2</strain>
    </source>
</reference>
<evidence type="ECO:0000313" key="3">
    <source>
        <dbReference type="Proteomes" id="UP000540787"/>
    </source>
</evidence>
<accession>A0A7X0CG30</accession>
<evidence type="ECO:0000313" key="2">
    <source>
        <dbReference type="EMBL" id="MBB6135748.1"/>
    </source>
</evidence>
<dbReference type="Proteomes" id="UP000540787">
    <property type="component" value="Unassembled WGS sequence"/>
</dbReference>